<reference evidence="1 2" key="1">
    <citation type="submission" date="2016-10" db="EMBL/GenBank/DDBJ databases">
        <authorList>
            <person name="de Groot N.N."/>
        </authorList>
    </citation>
    <scope>NUCLEOTIDE SEQUENCE [LARGE SCALE GENOMIC DNA]</scope>
    <source>
        <strain evidence="1 2">DSM 21632</strain>
    </source>
</reference>
<dbReference type="PANTHER" id="PTHR43739:SF5">
    <property type="entry name" value="EXO-ALPHA-SIALIDASE"/>
    <property type="match status" value="1"/>
</dbReference>
<dbReference type="STRING" id="568899.SAMN05192534_11089"/>
<evidence type="ECO:0008006" key="3">
    <source>
        <dbReference type="Google" id="ProtNLM"/>
    </source>
</evidence>
<dbReference type="SUPFAM" id="SSF110296">
    <property type="entry name" value="Oligoxyloglucan reducing end-specific cellobiohydrolase"/>
    <property type="match status" value="1"/>
</dbReference>
<keyword evidence="2" id="KW-1185">Reference proteome</keyword>
<dbReference type="Proteomes" id="UP000199163">
    <property type="component" value="Unassembled WGS sequence"/>
</dbReference>
<dbReference type="CDD" id="cd15482">
    <property type="entry name" value="Sialidase_non-viral"/>
    <property type="match status" value="1"/>
</dbReference>
<dbReference type="Gene3D" id="2.130.10.10">
    <property type="entry name" value="YVTN repeat-like/Quinoprotein amine dehydrogenase"/>
    <property type="match status" value="1"/>
</dbReference>
<sequence>MKKFFLGMESELYIIEETAKGYVGTSHLEGTQPVRVAVDPQNQDRIYCATYGHGLWKSEDGGAHWKAIGKVSPYHEAPAGDGIRSAHLTFVAVHPYRKRNGNSVVYAGTEPAALYCSEDNGEHWKEFKDIQTLPSKNNWQFPPRPYTHHIRWVTPSYADENKLGVSVEFGAFIRTEDHGATWQDRPFQSPLDTHVLLAHPHAPGRLYAACGDGLISQGNSYAESNDDGETWEYKSEGLEAHPYLYNMTLHPEDSNDRLAAASKHAREAHHSSLYSTIYRKQGSEPWRELSEGLPCEGAFIHVLAADPIEAGTFYAMNNYGLYQWKKGTSKWKKIEVNWKEKFLNEHPSALVIRG</sequence>
<protein>
    <recommendedName>
        <fullName evidence="3">Glycosyl hydrolase</fullName>
    </recommendedName>
</protein>
<dbReference type="InterPro" id="IPR052025">
    <property type="entry name" value="Xyloglucanase_GH74"/>
</dbReference>
<evidence type="ECO:0000313" key="2">
    <source>
        <dbReference type="Proteomes" id="UP000199163"/>
    </source>
</evidence>
<dbReference type="PANTHER" id="PTHR43739">
    <property type="entry name" value="XYLOGLUCANASE (EUROFUNG)"/>
    <property type="match status" value="1"/>
</dbReference>
<accession>A0A1G8EVY7</accession>
<gene>
    <name evidence="1" type="ORF">SAMN05192534_11089</name>
</gene>
<dbReference type="RefSeq" id="WP_091273460.1">
    <property type="nucleotide sequence ID" value="NZ_FNDK01000010.1"/>
</dbReference>
<dbReference type="InterPro" id="IPR015943">
    <property type="entry name" value="WD40/YVTN_repeat-like_dom_sf"/>
</dbReference>
<proteinExistence type="predicted"/>
<evidence type="ECO:0000313" key="1">
    <source>
        <dbReference type="EMBL" id="SDH74000.1"/>
    </source>
</evidence>
<dbReference type="EMBL" id="FNDK01000010">
    <property type="protein sequence ID" value="SDH74000.1"/>
    <property type="molecule type" value="Genomic_DNA"/>
</dbReference>
<dbReference type="AlphaFoldDB" id="A0A1G8EVY7"/>
<name>A0A1G8EVY7_9BACI</name>
<organism evidence="1 2">
    <name type="scientific">Alteribacillus persepolensis</name>
    <dbReference type="NCBI Taxonomy" id="568899"/>
    <lineage>
        <taxon>Bacteria</taxon>
        <taxon>Bacillati</taxon>
        <taxon>Bacillota</taxon>
        <taxon>Bacilli</taxon>
        <taxon>Bacillales</taxon>
        <taxon>Bacillaceae</taxon>
        <taxon>Alteribacillus</taxon>
    </lineage>
</organism>
<dbReference type="GO" id="GO:0010411">
    <property type="term" value="P:xyloglucan metabolic process"/>
    <property type="evidence" value="ECO:0007669"/>
    <property type="project" value="TreeGrafter"/>
</dbReference>
<dbReference type="OrthoDB" id="9757947at2"/>